<dbReference type="SUPFAM" id="SSF88946">
    <property type="entry name" value="Sigma2 domain of RNA polymerase sigma factors"/>
    <property type="match status" value="1"/>
</dbReference>
<evidence type="ECO:0000256" key="2">
    <source>
        <dbReference type="ARBA" id="ARBA00023082"/>
    </source>
</evidence>
<dbReference type="InterPro" id="IPR013325">
    <property type="entry name" value="RNA_pol_sigma_r2"/>
</dbReference>
<comment type="similarity">
    <text evidence="6">Belongs to the sigma-70 factor family.</text>
</comment>
<dbReference type="Pfam" id="PF12796">
    <property type="entry name" value="Ank_2"/>
    <property type="match status" value="1"/>
</dbReference>
<dbReference type="PANTHER" id="PTHR30603:SF47">
    <property type="entry name" value="RNA POLYMERASE SIGMA FACTOR SIGD, CHLOROPLASTIC"/>
    <property type="match status" value="1"/>
</dbReference>
<dbReference type="InterPro" id="IPR002110">
    <property type="entry name" value="Ankyrin_rpt"/>
</dbReference>
<dbReference type="Pfam" id="PF04545">
    <property type="entry name" value="Sigma70_r4"/>
    <property type="match status" value="1"/>
</dbReference>
<dbReference type="GO" id="GO:0016987">
    <property type="term" value="F:sigma factor activity"/>
    <property type="evidence" value="ECO:0007669"/>
    <property type="project" value="UniProtKB-KW"/>
</dbReference>
<dbReference type="InterPro" id="IPR014284">
    <property type="entry name" value="RNA_pol_sigma-70_dom"/>
</dbReference>
<keyword evidence="5" id="KW-0040">ANK repeat</keyword>
<feature type="domain" description="RNA polymerase sigma-70" evidence="7">
    <location>
        <begin position="536"/>
        <end position="549"/>
    </location>
</feature>
<dbReference type="Pfam" id="PF04542">
    <property type="entry name" value="Sigma70_r2"/>
    <property type="match status" value="1"/>
</dbReference>
<feature type="repeat" description="ANK" evidence="5">
    <location>
        <begin position="36"/>
        <end position="68"/>
    </location>
</feature>
<proteinExistence type="inferred from homology"/>
<evidence type="ECO:0000259" key="7">
    <source>
        <dbReference type="PROSITE" id="PS00715"/>
    </source>
</evidence>
<dbReference type="PROSITE" id="PS50297">
    <property type="entry name" value="ANK_REP_REGION"/>
    <property type="match status" value="1"/>
</dbReference>
<dbReference type="EMBL" id="JACAQV010000012">
    <property type="protein sequence ID" value="NWF08861.1"/>
    <property type="molecule type" value="Genomic_DNA"/>
</dbReference>
<dbReference type="GO" id="GO:0003677">
    <property type="term" value="F:DNA binding"/>
    <property type="evidence" value="ECO:0007669"/>
    <property type="project" value="UniProtKB-KW"/>
</dbReference>
<dbReference type="PANTHER" id="PTHR30603">
    <property type="entry name" value="RNA POLYMERASE SIGMA FACTOR RPO"/>
    <property type="match status" value="1"/>
</dbReference>
<organism evidence="9 10">
    <name type="scientific">Pseudomonas salomonii</name>
    <dbReference type="NCBI Taxonomy" id="191391"/>
    <lineage>
        <taxon>Bacteria</taxon>
        <taxon>Pseudomonadati</taxon>
        <taxon>Pseudomonadota</taxon>
        <taxon>Gammaproteobacteria</taxon>
        <taxon>Pseudomonadales</taxon>
        <taxon>Pseudomonadaceae</taxon>
        <taxon>Pseudomonas</taxon>
    </lineage>
</organism>
<name>A0A7Y8GER7_9PSED</name>
<evidence type="ECO:0000256" key="5">
    <source>
        <dbReference type="PROSITE-ProRule" id="PRU00023"/>
    </source>
</evidence>
<dbReference type="InterPro" id="IPR050239">
    <property type="entry name" value="Sigma-70_RNA_pol_init_factors"/>
</dbReference>
<comment type="function">
    <text evidence="6">Sigma factors are initiation factors that promote the attachment of RNA polymerase to specific initiation sites and are then released.</text>
</comment>
<dbReference type="RefSeq" id="WP_177024273.1">
    <property type="nucleotide sequence ID" value="NZ_JACAQV010000012.1"/>
</dbReference>
<evidence type="ECO:0000259" key="8">
    <source>
        <dbReference type="PROSITE" id="PS00716"/>
    </source>
</evidence>
<dbReference type="InterPro" id="IPR013324">
    <property type="entry name" value="RNA_pol_sigma_r3/r4-like"/>
</dbReference>
<reference evidence="9 10" key="1">
    <citation type="submission" date="2020-04" db="EMBL/GenBank/DDBJ databases">
        <title>Molecular characterization of pseudomonads from Agaricus bisporus reveal novel blotch 2 pathogens in Western Europe.</title>
        <authorList>
            <person name="Taparia T."/>
            <person name="Krijger M."/>
            <person name="Haynes E."/>
            <person name="Elpinstone J.G."/>
            <person name="Noble R."/>
            <person name="Van Der Wolf J."/>
        </authorList>
    </citation>
    <scope>NUCLEOTIDE SEQUENCE [LARGE SCALE GENOMIC DNA]</scope>
    <source>
        <strain evidence="9 10">IPO3765</strain>
    </source>
</reference>
<evidence type="ECO:0000256" key="1">
    <source>
        <dbReference type="ARBA" id="ARBA00023015"/>
    </source>
</evidence>
<keyword evidence="2 6" id="KW-0731">Sigma factor</keyword>
<protein>
    <recommendedName>
        <fullName evidence="6">RNA polymerase sigma factor</fullName>
    </recommendedName>
</protein>
<dbReference type="Gene3D" id="1.10.10.10">
    <property type="entry name" value="Winged helix-like DNA-binding domain superfamily/Winged helix DNA-binding domain"/>
    <property type="match status" value="2"/>
</dbReference>
<dbReference type="CDD" id="cd06171">
    <property type="entry name" value="Sigma70_r4"/>
    <property type="match status" value="1"/>
</dbReference>
<dbReference type="InterPro" id="IPR036770">
    <property type="entry name" value="Ankyrin_rpt-contain_sf"/>
</dbReference>
<evidence type="ECO:0000256" key="3">
    <source>
        <dbReference type="ARBA" id="ARBA00023125"/>
    </source>
</evidence>
<dbReference type="AlphaFoldDB" id="A0A7Y8GER7"/>
<dbReference type="Proteomes" id="UP000561369">
    <property type="component" value="Unassembled WGS sequence"/>
</dbReference>
<evidence type="ECO:0000313" key="9">
    <source>
        <dbReference type="EMBL" id="NWF08861.1"/>
    </source>
</evidence>
<dbReference type="SUPFAM" id="SSF88659">
    <property type="entry name" value="Sigma3 and sigma4 domains of RNA polymerase sigma factors"/>
    <property type="match status" value="2"/>
</dbReference>
<keyword evidence="3 6" id="KW-0238">DNA-binding</keyword>
<dbReference type="NCBIfam" id="TIGR02937">
    <property type="entry name" value="sigma70-ECF"/>
    <property type="match status" value="1"/>
</dbReference>
<dbReference type="PROSITE" id="PS00716">
    <property type="entry name" value="SIGMA70_2"/>
    <property type="match status" value="1"/>
</dbReference>
<keyword evidence="4 6" id="KW-0804">Transcription</keyword>
<dbReference type="InterPro" id="IPR000943">
    <property type="entry name" value="RNA_pol_sigma70"/>
</dbReference>
<feature type="domain" description="RNA polymerase sigma-70" evidence="8">
    <location>
        <begin position="706"/>
        <end position="732"/>
    </location>
</feature>
<evidence type="ECO:0000313" key="10">
    <source>
        <dbReference type="Proteomes" id="UP000561369"/>
    </source>
</evidence>
<dbReference type="PROSITE" id="PS00715">
    <property type="entry name" value="SIGMA70_1"/>
    <property type="match status" value="1"/>
</dbReference>
<accession>A0A7Y8GER7</accession>
<gene>
    <name evidence="9" type="ORF">HX810_14450</name>
</gene>
<evidence type="ECO:0000256" key="6">
    <source>
        <dbReference type="RuleBase" id="RU362124"/>
    </source>
</evidence>
<sequence>MAKLNPLLRMAVIAGVEVAVKLHIARGDDLDARDAGGATPLMLASARKKAGVVQLLLTAGAQTDLLDAEGKDALAYAEKGGCAQCISLLKDAFSSNRQLNETYAYDEVLPQAIAELEAPFPSLLVSDSSYHETKEEKTDLMSHVDGLFEPEPHRILDAAIHGEVSVLYAQENIVVIVEEDALSNFIEIDDEPLDFGFEGDWVAEAEATPPAGDVTVAKIISVIQETIGRHKAIDTDIEWDDIALFLPERARPLTDENEGIRGLILRGLREGTVSEAALIDICRGADISHSRDEEAERLLSFVLGDLGIVTDEWIGFSEQADLLDPTTEEEVRLSEALEFVDDLASGRNEPLRFYARGLKKDLLLAAEEISLGREMEDARNQALDALSCWPRGLSAIFDAAEKVARAEVGHEFFTSGHDLVREGVGDESSEDVSSVDNVMAEDNEFGLDSEASAFVVAVSAARSASNDSIRVREALAAACLNRCFLLELSRMPDCDSAFSSAIRRGEVARERMILSNLRLVLSIAKKYLWSELPFDDLVQEGNLGLMKAVERFDWRKGFRFSTYATWWIRQHISRAISNTERAIRVPVHMQDLARSTLHERDEFEAKIGRPETARETSLRTGIPPDKLKLLLTVSEKVSSLDAHLEGASAPLLDFLLEEESSDPAITVEAASLRALMLEIIGELDDRSAEVITLRFGFGLDLDEPMTLEEIGLRFDVTRERIRQIESKALKKLRHPVRMARLAVYLGDYWDLKEAPCPEYRSEDLAVQDTKSAGAVEPHRPVRENIECIQPVFSKHPSSESQVAMGSAQPSIQLTDLLNEAKALGLSVEVGDSDDRRIRVSLPALPDAQVRRVARKMVDIGFTLLTGTTYVK</sequence>
<keyword evidence="1 6" id="KW-0805">Transcription regulation</keyword>
<dbReference type="InterPro" id="IPR007630">
    <property type="entry name" value="RNA_pol_sigma70_r4"/>
</dbReference>
<dbReference type="Gene3D" id="1.25.40.20">
    <property type="entry name" value="Ankyrin repeat-containing domain"/>
    <property type="match status" value="1"/>
</dbReference>
<dbReference type="PRINTS" id="PR00046">
    <property type="entry name" value="SIGMA70FCT"/>
</dbReference>
<dbReference type="Gene3D" id="1.10.601.10">
    <property type="entry name" value="RNA Polymerase Primary Sigma Factor"/>
    <property type="match status" value="1"/>
</dbReference>
<evidence type="ECO:0000256" key="4">
    <source>
        <dbReference type="ARBA" id="ARBA00023163"/>
    </source>
</evidence>
<dbReference type="SUPFAM" id="SSF48403">
    <property type="entry name" value="Ankyrin repeat"/>
    <property type="match status" value="1"/>
</dbReference>
<comment type="caution">
    <text evidence="9">The sequence shown here is derived from an EMBL/GenBank/DDBJ whole genome shotgun (WGS) entry which is preliminary data.</text>
</comment>
<dbReference type="GO" id="GO:0006352">
    <property type="term" value="P:DNA-templated transcription initiation"/>
    <property type="evidence" value="ECO:0007669"/>
    <property type="project" value="InterPro"/>
</dbReference>
<dbReference type="PROSITE" id="PS50088">
    <property type="entry name" value="ANK_REPEAT"/>
    <property type="match status" value="1"/>
</dbReference>
<dbReference type="InterPro" id="IPR007627">
    <property type="entry name" value="RNA_pol_sigma70_r2"/>
</dbReference>
<dbReference type="InterPro" id="IPR036388">
    <property type="entry name" value="WH-like_DNA-bd_sf"/>
</dbReference>